<keyword evidence="2" id="KW-1185">Reference proteome</keyword>
<gene>
    <name evidence="1" type="ORF">B0H99_104184</name>
</gene>
<organism evidence="1 2">
    <name type="scientific">Planomicrobium soli</name>
    <dbReference type="NCBI Taxonomy" id="1176648"/>
    <lineage>
        <taxon>Bacteria</taxon>
        <taxon>Bacillati</taxon>
        <taxon>Bacillota</taxon>
        <taxon>Bacilli</taxon>
        <taxon>Bacillales</taxon>
        <taxon>Caryophanaceae</taxon>
        <taxon>Planomicrobium</taxon>
    </lineage>
</organism>
<accession>A0A2P8H3D0</accession>
<evidence type="ECO:0000313" key="1">
    <source>
        <dbReference type="EMBL" id="PSL40722.1"/>
    </source>
</evidence>
<name>A0A2P8H3D0_9BACL</name>
<protein>
    <submittedName>
        <fullName evidence="1">Uncharacterized protein</fullName>
    </submittedName>
</protein>
<proteinExistence type="predicted"/>
<evidence type="ECO:0000313" key="2">
    <source>
        <dbReference type="Proteomes" id="UP000242682"/>
    </source>
</evidence>
<dbReference type="Proteomes" id="UP000242682">
    <property type="component" value="Unassembled WGS sequence"/>
</dbReference>
<comment type="caution">
    <text evidence="1">The sequence shown here is derived from an EMBL/GenBank/DDBJ whole genome shotgun (WGS) entry which is preliminary data.</text>
</comment>
<dbReference type="EMBL" id="PYAT01000004">
    <property type="protein sequence ID" value="PSL40722.1"/>
    <property type="molecule type" value="Genomic_DNA"/>
</dbReference>
<reference evidence="1 2" key="1">
    <citation type="submission" date="2018-03" db="EMBL/GenBank/DDBJ databases">
        <title>Genomic Encyclopedia of Type Strains, Phase III (KMG-III): the genomes of soil and plant-associated and newly described type strains.</title>
        <authorList>
            <person name="Whitman W."/>
        </authorList>
    </citation>
    <scope>NUCLEOTIDE SEQUENCE [LARGE SCALE GENOMIC DNA]</scope>
    <source>
        <strain evidence="1 2">CGMCC 1.12259</strain>
    </source>
</reference>
<dbReference type="AlphaFoldDB" id="A0A2P8H3D0"/>
<sequence length="33" mass="3812">MQRQNVSVNIIAVQRDREEIAMALESVKGELKR</sequence>